<dbReference type="InterPro" id="IPR014729">
    <property type="entry name" value="Rossmann-like_a/b/a_fold"/>
</dbReference>
<evidence type="ECO:0000313" key="4">
    <source>
        <dbReference type="EMBL" id="MDO1534387.1"/>
    </source>
</evidence>
<protein>
    <submittedName>
        <fullName evidence="4">Universal stress protein</fullName>
    </submittedName>
</protein>
<gene>
    <name evidence="4" type="ORF">Q2T77_19030</name>
</gene>
<proteinExistence type="inferred from homology"/>
<dbReference type="EMBL" id="JAUKVY010000013">
    <property type="protein sequence ID" value="MDO1534387.1"/>
    <property type="molecule type" value="Genomic_DNA"/>
</dbReference>
<dbReference type="PANTHER" id="PTHR46268:SF15">
    <property type="entry name" value="UNIVERSAL STRESS PROTEIN HP_0031"/>
    <property type="match status" value="1"/>
</dbReference>
<dbReference type="RefSeq" id="WP_301812000.1">
    <property type="nucleotide sequence ID" value="NZ_JAUJZH010000013.1"/>
</dbReference>
<dbReference type="PANTHER" id="PTHR46268">
    <property type="entry name" value="STRESS RESPONSE PROTEIN NHAX"/>
    <property type="match status" value="1"/>
</dbReference>
<dbReference type="Proteomes" id="UP001169027">
    <property type="component" value="Unassembled WGS sequence"/>
</dbReference>
<feature type="compositionally biased region" description="Low complexity" evidence="2">
    <location>
        <begin position="160"/>
        <end position="170"/>
    </location>
</feature>
<comment type="similarity">
    <text evidence="1">Belongs to the universal stress protein A family.</text>
</comment>
<evidence type="ECO:0000313" key="5">
    <source>
        <dbReference type="Proteomes" id="UP001169027"/>
    </source>
</evidence>
<dbReference type="Pfam" id="PF00582">
    <property type="entry name" value="Usp"/>
    <property type="match status" value="1"/>
</dbReference>
<feature type="domain" description="UspA" evidence="3">
    <location>
        <begin position="1"/>
        <end position="146"/>
    </location>
</feature>
<dbReference type="Gene3D" id="3.40.50.620">
    <property type="entry name" value="HUPs"/>
    <property type="match status" value="1"/>
</dbReference>
<dbReference type="SUPFAM" id="SSF52402">
    <property type="entry name" value="Adenine nucleotide alpha hydrolases-like"/>
    <property type="match status" value="1"/>
</dbReference>
<feature type="region of interest" description="Disordered" evidence="2">
    <location>
        <begin position="151"/>
        <end position="170"/>
    </location>
</feature>
<keyword evidence="5" id="KW-1185">Reference proteome</keyword>
<reference evidence="4" key="1">
    <citation type="submission" date="2023-06" db="EMBL/GenBank/DDBJ databases">
        <authorList>
            <person name="Jiang Y."/>
            <person name="Liu Q."/>
        </authorList>
    </citation>
    <scope>NUCLEOTIDE SEQUENCE</scope>
    <source>
        <strain evidence="4">CGMCC 1.12090</strain>
    </source>
</reference>
<sequence>MYQRILVPVDGSSTSNHGLDEAIRIATLTKGRIRLFHVIDDLSFALALGSEPRHADDLLKLLRTEGSRILDEARTTVQAAGVDVDTLLGDNVPGSVQDKVASEALNWGADLIVVGTHGRRGAARLVLGSGAERIVRQAPVPVLLVRPPARKDAPAESLQASASAAATATA</sequence>
<dbReference type="PIRSF" id="PIRSF006276">
    <property type="entry name" value="UspA"/>
    <property type="match status" value="1"/>
</dbReference>
<evidence type="ECO:0000259" key="3">
    <source>
        <dbReference type="Pfam" id="PF00582"/>
    </source>
</evidence>
<dbReference type="InterPro" id="IPR006016">
    <property type="entry name" value="UspA"/>
</dbReference>
<evidence type="ECO:0000256" key="1">
    <source>
        <dbReference type="ARBA" id="ARBA00008791"/>
    </source>
</evidence>
<name>A0ABT8S640_9BURK</name>
<evidence type="ECO:0000256" key="2">
    <source>
        <dbReference type="SAM" id="MobiDB-lite"/>
    </source>
</evidence>
<dbReference type="PRINTS" id="PR01438">
    <property type="entry name" value="UNVRSLSTRESS"/>
</dbReference>
<dbReference type="CDD" id="cd00293">
    <property type="entry name" value="USP-like"/>
    <property type="match status" value="1"/>
</dbReference>
<accession>A0ABT8S640</accession>
<comment type="caution">
    <text evidence="4">The sequence shown here is derived from an EMBL/GenBank/DDBJ whole genome shotgun (WGS) entry which is preliminary data.</text>
</comment>
<organism evidence="4 5">
    <name type="scientific">Variovorax ginsengisoli</name>
    <dbReference type="NCBI Taxonomy" id="363844"/>
    <lineage>
        <taxon>Bacteria</taxon>
        <taxon>Pseudomonadati</taxon>
        <taxon>Pseudomonadota</taxon>
        <taxon>Betaproteobacteria</taxon>
        <taxon>Burkholderiales</taxon>
        <taxon>Comamonadaceae</taxon>
        <taxon>Variovorax</taxon>
    </lineage>
</organism>
<dbReference type="InterPro" id="IPR006015">
    <property type="entry name" value="Universal_stress_UspA"/>
</dbReference>